<dbReference type="EMBL" id="QGGY01000013">
    <property type="protein sequence ID" value="PWJ73236.1"/>
    <property type="molecule type" value="Genomic_DNA"/>
</dbReference>
<feature type="transmembrane region" description="Helical" evidence="1">
    <location>
        <begin position="21"/>
        <end position="39"/>
    </location>
</feature>
<dbReference type="AlphaFoldDB" id="A0AB73T063"/>
<organism evidence="2 3">
    <name type="scientific">Murimonas intestini</name>
    <dbReference type="NCBI Taxonomy" id="1337051"/>
    <lineage>
        <taxon>Bacteria</taxon>
        <taxon>Bacillati</taxon>
        <taxon>Bacillota</taxon>
        <taxon>Clostridia</taxon>
        <taxon>Lachnospirales</taxon>
        <taxon>Lachnospiraceae</taxon>
        <taxon>Murimonas</taxon>
    </lineage>
</organism>
<feature type="transmembrane region" description="Helical" evidence="1">
    <location>
        <begin position="72"/>
        <end position="95"/>
    </location>
</feature>
<dbReference type="Pfam" id="PF20342">
    <property type="entry name" value="DUF6637"/>
    <property type="match status" value="1"/>
</dbReference>
<gene>
    <name evidence="2" type="ORF">C7383_11320</name>
</gene>
<comment type="caution">
    <text evidence="2">The sequence shown here is derived from an EMBL/GenBank/DDBJ whole genome shotgun (WGS) entry which is preliminary data.</text>
</comment>
<keyword evidence="1" id="KW-0812">Transmembrane</keyword>
<dbReference type="Proteomes" id="UP000245412">
    <property type="component" value="Unassembled WGS sequence"/>
</dbReference>
<name>A0AB73T063_9FIRM</name>
<keyword evidence="1" id="KW-0472">Membrane</keyword>
<reference evidence="2 3" key="1">
    <citation type="submission" date="2018-05" db="EMBL/GenBank/DDBJ databases">
        <authorList>
            <person name="Goeker M."/>
            <person name="Huntemann M."/>
            <person name="Clum A."/>
            <person name="Pillay M."/>
            <person name="Palaniappan K."/>
            <person name="Varghese N."/>
            <person name="Mikhailova N."/>
            <person name="Stamatis D."/>
            <person name="Reddy T."/>
            <person name="Daum C."/>
            <person name="Shapiro N."/>
            <person name="Ivanova N."/>
            <person name="Kyrpides N."/>
            <person name="Woyke T."/>
        </authorList>
    </citation>
    <scope>NUCLEOTIDE SEQUENCE [LARGE SCALE GENOMIC DNA]</scope>
    <source>
        <strain evidence="2 3">DSM 26524</strain>
    </source>
</reference>
<keyword evidence="1" id="KW-1133">Transmembrane helix</keyword>
<dbReference type="InterPro" id="IPR046577">
    <property type="entry name" value="DUF6637"/>
</dbReference>
<proteinExistence type="predicted"/>
<protein>
    <submittedName>
        <fullName evidence="2">Uncharacterized protein</fullName>
    </submittedName>
</protein>
<evidence type="ECO:0000313" key="3">
    <source>
        <dbReference type="Proteomes" id="UP000245412"/>
    </source>
</evidence>
<feature type="transmembrane region" description="Helical" evidence="1">
    <location>
        <begin position="45"/>
        <end position="65"/>
    </location>
</feature>
<evidence type="ECO:0000256" key="1">
    <source>
        <dbReference type="SAM" id="Phobius"/>
    </source>
</evidence>
<sequence>MQLLVSNMKKINGKRTFELDMLVIAVSFLILVFSAASVFDMEGGSLFFEIIFWLGTVLDAFLAWINIRKGRYVLGGVCIAAVLICLAAVFLPALAR</sequence>
<evidence type="ECO:0000313" key="2">
    <source>
        <dbReference type="EMBL" id="PWJ73236.1"/>
    </source>
</evidence>
<keyword evidence="3" id="KW-1185">Reference proteome</keyword>
<accession>A0AB73T063</accession>